<evidence type="ECO:0000313" key="1">
    <source>
        <dbReference type="EMBL" id="KXH49154.1"/>
    </source>
</evidence>
<dbReference type="EMBL" id="JEMN01001079">
    <property type="protein sequence ID" value="KXH49154.1"/>
    <property type="molecule type" value="Genomic_DNA"/>
</dbReference>
<reference evidence="1 2" key="1">
    <citation type="submission" date="2014-02" db="EMBL/GenBank/DDBJ databases">
        <title>The genome sequence of Colletotrichum nymphaeae SA-01.</title>
        <authorList>
            <person name="Baroncelli R."/>
            <person name="Thon M.R."/>
        </authorList>
    </citation>
    <scope>NUCLEOTIDE SEQUENCE [LARGE SCALE GENOMIC DNA]</scope>
    <source>
        <strain evidence="1 2">SA-01</strain>
    </source>
</reference>
<comment type="caution">
    <text evidence="1">The sequence shown here is derived from an EMBL/GenBank/DDBJ whole genome shotgun (WGS) entry which is preliminary data.</text>
</comment>
<sequence length="93" mass="10313">MVVRSVQSFELNHSPMTRLSTTGMRITTAILATDQPNTSSISPGKCGVLRDSPLLVRIQEQLQICSTVVVEIDTFMGPFFRIALQTRLATYLL</sequence>
<gene>
    <name evidence="1" type="ORF">CNYM01_06936</name>
</gene>
<evidence type="ECO:0000313" key="2">
    <source>
        <dbReference type="Proteomes" id="UP000070054"/>
    </source>
</evidence>
<dbReference type="Proteomes" id="UP000070054">
    <property type="component" value="Unassembled WGS sequence"/>
</dbReference>
<proteinExistence type="predicted"/>
<protein>
    <submittedName>
        <fullName evidence="1">Uncharacterized protein</fullName>
    </submittedName>
</protein>
<dbReference type="AlphaFoldDB" id="A0A135TLY9"/>
<accession>A0A135TLY9</accession>
<organism evidence="1 2">
    <name type="scientific">Colletotrichum nymphaeae SA-01</name>
    <dbReference type="NCBI Taxonomy" id="1460502"/>
    <lineage>
        <taxon>Eukaryota</taxon>
        <taxon>Fungi</taxon>
        <taxon>Dikarya</taxon>
        <taxon>Ascomycota</taxon>
        <taxon>Pezizomycotina</taxon>
        <taxon>Sordariomycetes</taxon>
        <taxon>Hypocreomycetidae</taxon>
        <taxon>Glomerellales</taxon>
        <taxon>Glomerellaceae</taxon>
        <taxon>Colletotrichum</taxon>
        <taxon>Colletotrichum acutatum species complex</taxon>
    </lineage>
</organism>
<name>A0A135TLY9_9PEZI</name>
<keyword evidence="2" id="KW-1185">Reference proteome</keyword>